<dbReference type="Proteomes" id="UP001357223">
    <property type="component" value="Chromosome"/>
</dbReference>
<name>A0ABZ2CEP0_9BACI</name>
<feature type="transmembrane region" description="Helical" evidence="1">
    <location>
        <begin position="97"/>
        <end position="118"/>
    </location>
</feature>
<dbReference type="RefSeq" id="WP_338449398.1">
    <property type="nucleotide sequence ID" value="NZ_CP137640.1"/>
</dbReference>
<feature type="transmembrane region" description="Helical" evidence="1">
    <location>
        <begin position="15"/>
        <end position="34"/>
    </location>
</feature>
<feature type="transmembrane region" description="Helical" evidence="1">
    <location>
        <begin position="169"/>
        <end position="188"/>
    </location>
</feature>
<feature type="transmembrane region" description="Helical" evidence="1">
    <location>
        <begin position="40"/>
        <end position="56"/>
    </location>
</feature>
<feature type="transmembrane region" description="Helical" evidence="1">
    <location>
        <begin position="130"/>
        <end position="149"/>
    </location>
</feature>
<evidence type="ECO:0000256" key="1">
    <source>
        <dbReference type="SAM" id="Phobius"/>
    </source>
</evidence>
<keyword evidence="1" id="KW-0472">Membrane</keyword>
<proteinExistence type="predicted"/>
<evidence type="ECO:0008006" key="4">
    <source>
        <dbReference type="Google" id="ProtNLM"/>
    </source>
</evidence>
<gene>
    <name evidence="2" type="ORF">R4Z09_24995</name>
</gene>
<feature type="transmembrane region" description="Helical" evidence="1">
    <location>
        <begin position="68"/>
        <end position="91"/>
    </location>
</feature>
<keyword evidence="1" id="KW-0812">Transmembrane</keyword>
<protein>
    <recommendedName>
        <fullName evidence="4">Membrane-spanning protein</fullName>
    </recommendedName>
</protein>
<dbReference type="EMBL" id="CP137640">
    <property type="protein sequence ID" value="WVX80467.1"/>
    <property type="molecule type" value="Genomic_DNA"/>
</dbReference>
<keyword evidence="3" id="KW-1185">Reference proteome</keyword>
<accession>A0ABZ2CEP0</accession>
<evidence type="ECO:0000313" key="3">
    <source>
        <dbReference type="Proteomes" id="UP001357223"/>
    </source>
</evidence>
<keyword evidence="1" id="KW-1133">Transmembrane helix</keyword>
<organism evidence="2 3">
    <name type="scientific">Niallia oryzisoli</name>
    <dbReference type="NCBI Taxonomy" id="1737571"/>
    <lineage>
        <taxon>Bacteria</taxon>
        <taxon>Bacillati</taxon>
        <taxon>Bacillota</taxon>
        <taxon>Bacilli</taxon>
        <taxon>Bacillales</taxon>
        <taxon>Bacillaceae</taxon>
        <taxon>Niallia</taxon>
    </lineage>
</organism>
<reference evidence="2 3" key="1">
    <citation type="submission" date="2023-10" db="EMBL/GenBank/DDBJ databases">
        <title>Niallia locisalis sp.nov. isolated from a salt pond sample.</title>
        <authorList>
            <person name="Li X.-J."/>
            <person name="Dong L."/>
        </authorList>
    </citation>
    <scope>NUCLEOTIDE SEQUENCE [LARGE SCALE GENOMIC DNA]</scope>
    <source>
        <strain evidence="2 3">DSM 29761</strain>
    </source>
</reference>
<dbReference type="InterPro" id="IPR014509">
    <property type="entry name" value="YjdF-like"/>
</dbReference>
<evidence type="ECO:0000313" key="2">
    <source>
        <dbReference type="EMBL" id="WVX80467.1"/>
    </source>
</evidence>
<dbReference type="Pfam" id="PF09997">
    <property type="entry name" value="DUF2238"/>
    <property type="match status" value="1"/>
</dbReference>
<sequence>MASTKKHEHRLYEKTTGWGFTAIIAIGTVLMFINGNSTKGFMGIMTVMVYASILIYQSRSPRPFPASFTIISYTFIFIAVGLGTLSGFYRVLHFDDVLHLLSGIWIGYGSLIILKLMIGKDLSLRLPKAFVALYMLCFSLGAAGLWELLEFTGDKWFHFTSQGRDHDDTMFDMINGLVGGAVTVIFFLRKRRS</sequence>